<dbReference type="PANTHER" id="PTHR44846">
    <property type="entry name" value="MANNOSYL-D-GLYCERATE TRANSPORT/METABOLISM SYSTEM REPRESSOR MNGR-RELATED"/>
    <property type="match status" value="1"/>
</dbReference>
<dbReference type="InterPro" id="IPR000524">
    <property type="entry name" value="Tscrpt_reg_HTH_GntR"/>
</dbReference>
<dbReference type="InterPro" id="IPR028978">
    <property type="entry name" value="Chorismate_lyase_/UTRA_dom_sf"/>
</dbReference>
<dbReference type="InterPro" id="IPR036388">
    <property type="entry name" value="WH-like_DNA-bd_sf"/>
</dbReference>
<dbReference type="GO" id="GO:0003700">
    <property type="term" value="F:DNA-binding transcription factor activity"/>
    <property type="evidence" value="ECO:0007669"/>
    <property type="project" value="InterPro"/>
</dbReference>
<comment type="caution">
    <text evidence="5">The sequence shown here is derived from an EMBL/GenBank/DDBJ whole genome shotgun (WGS) entry which is preliminary data.</text>
</comment>
<dbReference type="PRINTS" id="PR00035">
    <property type="entry name" value="HTHGNTR"/>
</dbReference>
<evidence type="ECO:0000313" key="6">
    <source>
        <dbReference type="Proteomes" id="UP000615026"/>
    </source>
</evidence>
<dbReference type="PROSITE" id="PS50949">
    <property type="entry name" value="HTH_GNTR"/>
    <property type="match status" value="1"/>
</dbReference>
<reference evidence="5" key="1">
    <citation type="submission" date="2020-10" db="EMBL/GenBank/DDBJ databases">
        <authorList>
            <person name="Castelo-Branco R."/>
            <person name="Eusebio N."/>
            <person name="Adriana R."/>
            <person name="Vieira A."/>
            <person name="Brugerolle De Fraissinette N."/>
            <person name="Rezende De Castro R."/>
            <person name="Schneider M.P."/>
            <person name="Vasconcelos V."/>
            <person name="Leao P.N."/>
        </authorList>
    </citation>
    <scope>NUCLEOTIDE SEQUENCE</scope>
    <source>
        <strain evidence="5">LEGE 11479</strain>
    </source>
</reference>
<dbReference type="Gene3D" id="1.10.10.10">
    <property type="entry name" value="Winged helix-like DNA-binding domain superfamily/Winged helix DNA-binding domain"/>
    <property type="match status" value="1"/>
</dbReference>
<proteinExistence type="predicted"/>
<keyword evidence="2" id="KW-0238">DNA-binding</keyword>
<dbReference type="InterPro" id="IPR012702">
    <property type="entry name" value="CP_lyase_PhnF"/>
</dbReference>
<dbReference type="GO" id="GO:0045892">
    <property type="term" value="P:negative regulation of DNA-templated transcription"/>
    <property type="evidence" value="ECO:0007669"/>
    <property type="project" value="TreeGrafter"/>
</dbReference>
<evidence type="ECO:0000256" key="2">
    <source>
        <dbReference type="ARBA" id="ARBA00023125"/>
    </source>
</evidence>
<evidence type="ECO:0000256" key="3">
    <source>
        <dbReference type="ARBA" id="ARBA00023163"/>
    </source>
</evidence>
<accession>A0A928X288</accession>
<dbReference type="GO" id="GO:0003677">
    <property type="term" value="F:DNA binding"/>
    <property type="evidence" value="ECO:0007669"/>
    <property type="project" value="UniProtKB-KW"/>
</dbReference>
<dbReference type="SMART" id="SM00345">
    <property type="entry name" value="HTH_GNTR"/>
    <property type="match status" value="1"/>
</dbReference>
<dbReference type="Pfam" id="PF07702">
    <property type="entry name" value="UTRA"/>
    <property type="match status" value="1"/>
</dbReference>
<protein>
    <submittedName>
        <fullName evidence="5">Phosphonate metabolism transcriptional regulator PhnF</fullName>
    </submittedName>
</protein>
<dbReference type="SUPFAM" id="SSF46785">
    <property type="entry name" value="Winged helix' DNA-binding domain"/>
    <property type="match status" value="1"/>
</dbReference>
<dbReference type="InterPro" id="IPR011663">
    <property type="entry name" value="UTRA"/>
</dbReference>
<dbReference type="InterPro" id="IPR050679">
    <property type="entry name" value="Bact_HTH_transcr_reg"/>
</dbReference>
<dbReference type="Pfam" id="PF00392">
    <property type="entry name" value="GntR"/>
    <property type="match status" value="1"/>
</dbReference>
<dbReference type="SMART" id="SM00866">
    <property type="entry name" value="UTRA"/>
    <property type="match status" value="1"/>
</dbReference>
<dbReference type="PANTHER" id="PTHR44846:SF1">
    <property type="entry name" value="MANNOSYL-D-GLYCERATE TRANSPORT_METABOLISM SYSTEM REPRESSOR MNGR-RELATED"/>
    <property type="match status" value="1"/>
</dbReference>
<evidence type="ECO:0000313" key="5">
    <source>
        <dbReference type="EMBL" id="MBE9065718.1"/>
    </source>
</evidence>
<gene>
    <name evidence="5" type="primary">phnF</name>
    <name evidence="5" type="ORF">IQ260_03525</name>
</gene>
<organism evidence="5 6">
    <name type="scientific">Leptolyngbya cf. ectocarpi LEGE 11479</name>
    <dbReference type="NCBI Taxonomy" id="1828722"/>
    <lineage>
        <taxon>Bacteria</taxon>
        <taxon>Bacillati</taxon>
        <taxon>Cyanobacteriota</taxon>
        <taxon>Cyanophyceae</taxon>
        <taxon>Leptolyngbyales</taxon>
        <taxon>Leptolyngbyaceae</taxon>
        <taxon>Leptolyngbya group</taxon>
        <taxon>Leptolyngbya</taxon>
    </lineage>
</organism>
<keyword evidence="1" id="KW-0805">Transcription regulation</keyword>
<dbReference type="Proteomes" id="UP000615026">
    <property type="component" value="Unassembled WGS sequence"/>
</dbReference>
<dbReference type="InterPro" id="IPR036390">
    <property type="entry name" value="WH_DNA-bd_sf"/>
</dbReference>
<dbReference type="Gene3D" id="3.40.1410.10">
    <property type="entry name" value="Chorismate lyase-like"/>
    <property type="match status" value="1"/>
</dbReference>
<evidence type="ECO:0000256" key="1">
    <source>
        <dbReference type="ARBA" id="ARBA00023015"/>
    </source>
</evidence>
<dbReference type="EMBL" id="JADEXP010000016">
    <property type="protein sequence ID" value="MBE9065718.1"/>
    <property type="molecule type" value="Genomic_DNA"/>
</dbReference>
<dbReference type="SUPFAM" id="SSF64288">
    <property type="entry name" value="Chorismate lyase-like"/>
    <property type="match status" value="1"/>
</dbReference>
<dbReference type="CDD" id="cd07377">
    <property type="entry name" value="WHTH_GntR"/>
    <property type="match status" value="1"/>
</dbReference>
<evidence type="ECO:0000259" key="4">
    <source>
        <dbReference type="PROSITE" id="PS50949"/>
    </source>
</evidence>
<sequence length="238" mass="27055">MRQDALPLYLQIADELRRNIEKSVFNVGDQLPTELELSKRFGVHRHTLRRAVDVLRQEGIVDVERGRGTFVVAPIALPIGKRVRFNAALKAQSMIPSCQVLRIVKLNADPKLAQQLDIELGASVILFERLYWVDELPINISSSYFPNQRFPALATHCEAYGSISQMLLKEYNCDHLCRSTRVSARVARPQDARRLKMPANSPILLSESIHVDQTGTVIEYGVTRFRGDRMELVMEQDT</sequence>
<keyword evidence="6" id="KW-1185">Reference proteome</keyword>
<dbReference type="NCBIfam" id="TIGR02325">
    <property type="entry name" value="C_P_lyase_phnF"/>
    <property type="match status" value="1"/>
</dbReference>
<feature type="domain" description="HTH gntR-type" evidence="4">
    <location>
        <begin position="6"/>
        <end position="74"/>
    </location>
</feature>
<name>A0A928X288_LEPEC</name>
<dbReference type="AlphaFoldDB" id="A0A928X288"/>
<keyword evidence="3" id="KW-0804">Transcription</keyword>